<keyword evidence="4" id="KW-1185">Reference proteome</keyword>
<evidence type="ECO:0000256" key="1">
    <source>
        <dbReference type="SAM" id="SignalP"/>
    </source>
</evidence>
<comment type="caution">
    <text evidence="3">The sequence shown here is derived from an EMBL/GenBank/DDBJ whole genome shotgun (WGS) entry which is preliminary data.</text>
</comment>
<dbReference type="InterPro" id="IPR000742">
    <property type="entry name" value="EGF"/>
</dbReference>
<organism evidence="3 4">
    <name type="scientific">Dimorphilus gyrociliatus</name>
    <dbReference type="NCBI Taxonomy" id="2664684"/>
    <lineage>
        <taxon>Eukaryota</taxon>
        <taxon>Metazoa</taxon>
        <taxon>Spiralia</taxon>
        <taxon>Lophotrochozoa</taxon>
        <taxon>Annelida</taxon>
        <taxon>Polychaeta</taxon>
        <taxon>Polychaeta incertae sedis</taxon>
        <taxon>Dinophilidae</taxon>
        <taxon>Dimorphilus</taxon>
    </lineage>
</organism>
<evidence type="ECO:0000313" key="3">
    <source>
        <dbReference type="EMBL" id="CAD5122314.1"/>
    </source>
</evidence>
<proteinExistence type="predicted"/>
<dbReference type="OrthoDB" id="547680at2759"/>
<dbReference type="EMBL" id="CAJFCJ010000017">
    <property type="protein sequence ID" value="CAD5122314.1"/>
    <property type="molecule type" value="Genomic_DNA"/>
</dbReference>
<evidence type="ECO:0000313" key="4">
    <source>
        <dbReference type="Proteomes" id="UP000549394"/>
    </source>
</evidence>
<feature type="signal peptide" evidence="1">
    <location>
        <begin position="1"/>
        <end position="22"/>
    </location>
</feature>
<gene>
    <name evidence="3" type="ORF">DGYR_LOCUS10137</name>
</gene>
<evidence type="ECO:0000259" key="2">
    <source>
        <dbReference type="PROSITE" id="PS01186"/>
    </source>
</evidence>
<dbReference type="AlphaFoldDB" id="A0A7I8W1A0"/>
<dbReference type="Gene3D" id="2.60.120.260">
    <property type="entry name" value="Galactose-binding domain-like"/>
    <property type="match status" value="1"/>
</dbReference>
<feature type="chain" id="PRO_5029729529" evidence="1">
    <location>
        <begin position="23"/>
        <end position="1005"/>
    </location>
</feature>
<dbReference type="Proteomes" id="UP000549394">
    <property type="component" value="Unassembled WGS sequence"/>
</dbReference>
<protein>
    <submittedName>
        <fullName evidence="3">DgyrCDS10752</fullName>
    </submittedName>
</protein>
<dbReference type="PROSITE" id="PS01186">
    <property type="entry name" value="EGF_2"/>
    <property type="match status" value="1"/>
</dbReference>
<name>A0A7I8W1A0_9ANNE</name>
<accession>A0A7I8W1A0</accession>
<reference evidence="3 4" key="1">
    <citation type="submission" date="2020-08" db="EMBL/GenBank/DDBJ databases">
        <authorList>
            <person name="Hejnol A."/>
        </authorList>
    </citation>
    <scope>NUCLEOTIDE SEQUENCE [LARGE SCALE GENOMIC DNA]</scope>
</reference>
<keyword evidence="1" id="KW-0732">Signal</keyword>
<sequence>MKVYSSLLYVLVTILPPIPCSICPPCGPNGYCSIVIKKCVCYNGFDEPFCQKSKILEFVKDGIFGGENPIKGSDELGSCLEDFTQDSSYIYMLYDKSSNSPSPCTFYKKISLWNFDTNVTYNSYYKHGLKTRISCPKNSPNLNRFCLLEYWITECDRDGLLNPLADAFAIVTEATIFTYISLHKFMKNLTSSENMAYHSAENLYCYGKGSKGHKNLALNYKVIKSEMNITDREIQARNLVDGCTTSKLSSSCCTILKGPINKWIDIILLKVDYQIGYFRLRYNTVHRTTTSAGLAILSSADQSVWTVLYEYDSDKIIDIDLNITKRMPFNHNSIRLRMNEKSNQDFSFIFICELEIFSENIALNMPVYHSHAYKTFGANDGDYTTYDEIVEITTATGQLVRPKICVNLERVYHIFTVTAYIFNENDSMEILTSIGHPFDKNLTYYNHGSTKSGKRHYCNKELAQFVCLTSNASILRVVEIDVKGLISKEVEGLENLAKNKPSYTIFNRTLYPTLGGWAFDGEYSSKFTSIPQQHQFLPYRIVIDLTKEYNLKSTAIILFRNQYTSSLFEMSIYSSLKSLSNINNDLEQKELCTVLFENYTSLIEFQSSIIFKHFVTCSGINVIIISDFSLLSYIEIELYGIEKPHQSLVQIPIKESKDSTEVGQPFLLRDGIYLNNFDISSRLNCLTFRNHWWSGKIGWSVVDSVLIALGTKLLPIDGLGVFLLDYEPDKIWLDNNTKTICYHSFRINNSTMLAKYKCLKNSIGNHILIKAESFNDIEICEFSVYKRNEAGNSQLLLLNRPDTVVYEDLNKTLLDYIHYDFTYKSYWRLVKVLKVKFTLESNLSYIEIMVGRREGFLEICNEYNSKVILESEHHQGYILQKSWTLIFYCDSFAANFLSLKSLGAMAVSQLEITGLERYIKVLKLKMGFNHSVNNLYRATLPACISKCFESVNCHLISVKFNRRSLTTVQCTFLTKQEENFLKYDENSITFSIVGKENLPQFNKCQ</sequence>
<feature type="domain" description="EGF-like" evidence="2">
    <location>
        <begin position="39"/>
        <end position="50"/>
    </location>
</feature>